<dbReference type="NCBIfam" id="TIGR04131">
    <property type="entry name" value="Bac_Flav_CTERM"/>
    <property type="match status" value="1"/>
</dbReference>
<dbReference type="RefSeq" id="WP_102994121.1">
    <property type="nucleotide sequence ID" value="NZ_CP025938.1"/>
</dbReference>
<dbReference type="SUPFAM" id="SSF82171">
    <property type="entry name" value="DPP6 N-terminal domain-like"/>
    <property type="match status" value="1"/>
</dbReference>
<dbReference type="OrthoDB" id="9765926at2"/>
<dbReference type="EMBL" id="CP025938">
    <property type="protein sequence ID" value="AUS03997.1"/>
    <property type="molecule type" value="Genomic_DNA"/>
</dbReference>
<keyword evidence="1" id="KW-0732">Signal</keyword>
<feature type="signal peptide" evidence="1">
    <location>
        <begin position="1"/>
        <end position="22"/>
    </location>
</feature>
<dbReference type="SUPFAM" id="SSF63829">
    <property type="entry name" value="Calcium-dependent phosphotriesterase"/>
    <property type="match status" value="1"/>
</dbReference>
<keyword evidence="3" id="KW-1185">Reference proteome</keyword>
<gene>
    <name evidence="2" type="ORF">C1A40_00185</name>
</gene>
<evidence type="ECO:0000313" key="2">
    <source>
        <dbReference type="EMBL" id="AUS03997.1"/>
    </source>
</evidence>
<organism evidence="2 3">
    <name type="scientific">Pseudotamlana carrageenivorans</name>
    <dbReference type="NCBI Taxonomy" id="2069432"/>
    <lineage>
        <taxon>Bacteria</taxon>
        <taxon>Pseudomonadati</taxon>
        <taxon>Bacteroidota</taxon>
        <taxon>Flavobacteriia</taxon>
        <taxon>Flavobacteriales</taxon>
        <taxon>Flavobacteriaceae</taxon>
        <taxon>Pseudotamlana</taxon>
    </lineage>
</organism>
<feature type="chain" id="PRO_5014414914" description="Ig-like domain-containing protein" evidence="1">
    <location>
        <begin position="23"/>
        <end position="896"/>
    </location>
</feature>
<proteinExistence type="predicted"/>
<accession>A0A2I7SDM8</accession>
<dbReference type="InterPro" id="IPR026341">
    <property type="entry name" value="T9SS_type_B"/>
</dbReference>
<dbReference type="AlphaFoldDB" id="A0A2I7SDM8"/>
<evidence type="ECO:0008006" key="4">
    <source>
        <dbReference type="Google" id="ProtNLM"/>
    </source>
</evidence>
<name>A0A2I7SDM8_9FLAO</name>
<reference evidence="3" key="1">
    <citation type="submission" date="2018-01" db="EMBL/GenBank/DDBJ databases">
        <title>Complete genome of Tamlana sp. UJ94.</title>
        <authorList>
            <person name="Jung J."/>
            <person name="Chung D."/>
            <person name="Bae S.S."/>
            <person name="Baek K."/>
        </authorList>
    </citation>
    <scope>NUCLEOTIDE SEQUENCE [LARGE SCALE GENOMIC DNA]</scope>
    <source>
        <strain evidence="3">UJ94</strain>
    </source>
</reference>
<dbReference type="Proteomes" id="UP000236592">
    <property type="component" value="Chromosome"/>
</dbReference>
<evidence type="ECO:0000313" key="3">
    <source>
        <dbReference type="Proteomes" id="UP000236592"/>
    </source>
</evidence>
<protein>
    <recommendedName>
        <fullName evidence="4">Ig-like domain-containing protein</fullName>
    </recommendedName>
</protein>
<sequence length="896" mass="99472">MGKKLLLLLCLVYFTAFSQNEAANWYFGYNSGIRFDSANNTVNALHDGKLNTIEGCTSISDEFGNLLFYTNGISVWNKNHEVMPNGYGLFGDPSSAQSAIIIPKPNNQNIYYVFTVDDSRNISGIKFGFNYSIVDLTLHGGLGDITTKNVNLLRDSSEKITAVLKDCVTKSIWVLTFASFNGYDDTFDTFHAFEVSNTGVNSTSVKSTFPKQVIDPRGYLKLSPDGLKLACANSYDGLDLYDFDVNTGKVSNPVSLIAIEASVPYGIEFSPDSQLLYAQTSNVLYENDDPELPETHQSKLIQYNLYAPNIKASAIIIDDRQLYRGALQLGPNGKIYRALSATYDIGIPYLGVIDAPNQIGLACSYTHQAINLSPGYSSQGLPPFIASFFNKQIDIINNGKNSTNLNLCEGDNYILKTEPIPGATFTWKKNGIVLLETGNSLTVTDSGHYELLINPNNGTCEIEGEAYVRFNKKPNAYNYTLIQCEEDTVIDGKTVFNLNEASANIIGNRADKTLKFYTDKARQHEVNPDAFQNTSNPQILYVTVIDEKTTCYSFAELTLEISTSQTNDVELSICDDDGIEDGFSSFNLTNINTKISTSPLDIAYYETYQEALLEQNPLGEKYTNTTPYTQTIFARVENANSCYGISEVLLSVNRLPEIPETDLSYYCLNSFPETITINAGVNSISQTDYTYNWSTGETTYAIQINKTGIYTVDVIDSNGCSKTRTITVEASAPASFSNIKVVDVSQNNSITVFVSGEGLYQYQLSDSSNNVLFPYQDNNVFKNVYPGHYIVSVSDVKNNCGVVTNPISVLGFPKFFTPNNDGFNDTWQVYGMSEIFKANSKILIFNRFGKLLKELNPLGEGWNGQVNGEYMPRGDYWFSVQLKDGRIFKNHFTLKI</sequence>
<dbReference type="Pfam" id="PF13585">
    <property type="entry name" value="CHU_C"/>
    <property type="match status" value="1"/>
</dbReference>
<dbReference type="KEGG" id="taj:C1A40_00185"/>
<evidence type="ECO:0000256" key="1">
    <source>
        <dbReference type="SAM" id="SignalP"/>
    </source>
</evidence>